<dbReference type="Gramene" id="TraesCS7D03G0843500.1">
    <property type="protein sequence ID" value="TraesCS7D03G0843500.1.CDS1"/>
    <property type="gene ID" value="TraesCS7D03G0843500"/>
</dbReference>
<dbReference type="Gramene" id="TraesCLE_scaffold_105293_01G000100.1">
    <property type="protein sequence ID" value="TraesCLE_scaffold_105293_01G000100.1"/>
    <property type="gene ID" value="TraesCLE_scaffold_105293_01G000100"/>
</dbReference>
<sequence length="117" mass="13323">MLLMYAIDFQGVKMDAIAFDPFQPIAYRFSDNLRAGSVHLFKKVSFEPAAMHLPVALPVPCDFYIVLHSRTEILLARASINIPSLPPRFIDFIDVYSLRNRMLAGALYHLTMNFADM</sequence>
<evidence type="ECO:0000313" key="1">
    <source>
        <dbReference type="EnsemblPlants" id="TraesCS7D02G356900.1.cds1"/>
    </source>
</evidence>
<reference evidence="1" key="1">
    <citation type="submission" date="2018-08" db="EMBL/GenBank/DDBJ databases">
        <authorList>
            <person name="Rossello M."/>
        </authorList>
    </citation>
    <scope>NUCLEOTIDE SEQUENCE [LARGE SCALE GENOMIC DNA]</scope>
    <source>
        <strain evidence="1">cv. Chinese Spring</strain>
    </source>
</reference>
<evidence type="ECO:0000313" key="2">
    <source>
        <dbReference type="Proteomes" id="UP000019116"/>
    </source>
</evidence>
<dbReference type="Gramene" id="TraesNOR7D03G04468950.1">
    <property type="protein sequence ID" value="TraesNOR7D03G04468950.1.CDS1"/>
    <property type="gene ID" value="TraesNOR7D03G04468950"/>
</dbReference>
<dbReference type="Gramene" id="TraesCS7D02G356900.1">
    <property type="protein sequence ID" value="TraesCS7D02G356900.1.cds1"/>
    <property type="gene ID" value="TraesCS7D02G356900"/>
</dbReference>
<dbReference type="Gramene" id="TraesJUL7D03G04464110.1">
    <property type="protein sequence ID" value="TraesJUL7D03G04464110.1.CDS1"/>
    <property type="gene ID" value="TraesJUL7D03G04464110"/>
</dbReference>
<dbReference type="Gramene" id="TraesLDM7D03G04426370.1">
    <property type="protein sequence ID" value="TraesLDM7D03G04426370.1.CDS1"/>
    <property type="gene ID" value="TraesLDM7D03G04426370"/>
</dbReference>
<name>A0A3B6TUI3_WHEAT</name>
<dbReference type="Proteomes" id="UP000019116">
    <property type="component" value="Chromosome 7D"/>
</dbReference>
<dbReference type="AlphaFoldDB" id="A0A3B6TUI3"/>
<keyword evidence="2" id="KW-1185">Reference proteome</keyword>
<dbReference type="EnsemblPlants" id="TraesCS7D02G356900.1">
    <property type="protein sequence ID" value="TraesCS7D02G356900.1.cds1"/>
    <property type="gene ID" value="TraesCS7D02G356900"/>
</dbReference>
<dbReference type="Gramene" id="TraesSTA7D03G04414080.1">
    <property type="protein sequence ID" value="TraesSTA7D03G04414080.1.CDS1"/>
    <property type="gene ID" value="TraesSTA7D03G04414080"/>
</dbReference>
<organism evidence="1">
    <name type="scientific">Triticum aestivum</name>
    <name type="common">Wheat</name>
    <dbReference type="NCBI Taxonomy" id="4565"/>
    <lineage>
        <taxon>Eukaryota</taxon>
        <taxon>Viridiplantae</taxon>
        <taxon>Streptophyta</taxon>
        <taxon>Embryophyta</taxon>
        <taxon>Tracheophyta</taxon>
        <taxon>Spermatophyta</taxon>
        <taxon>Magnoliopsida</taxon>
        <taxon>Liliopsida</taxon>
        <taxon>Poales</taxon>
        <taxon>Poaceae</taxon>
        <taxon>BOP clade</taxon>
        <taxon>Pooideae</taxon>
        <taxon>Triticodae</taxon>
        <taxon>Triticeae</taxon>
        <taxon>Triticinae</taxon>
        <taxon>Triticum</taxon>
    </lineage>
</organism>
<protein>
    <submittedName>
        <fullName evidence="1">Uncharacterized protein</fullName>
    </submittedName>
</protein>
<accession>A0A3B6TUI3</accession>
<proteinExistence type="predicted"/>
<reference evidence="1" key="2">
    <citation type="submission" date="2018-10" db="UniProtKB">
        <authorList>
            <consortium name="EnsemblPlants"/>
        </authorList>
    </citation>
    <scope>IDENTIFICATION</scope>
</reference>